<sequence>MSSFTRSPKQIWNFVALLLMTGFVAHNAVAQAPAAEPKSDVIVFTNGDQLTGTMERGVGDSVVFKGDTVGEITIPMSKIKELRTHGSFVVIRKDEKPTRITRRPGSLVYADNAVTVETTSGAPETVPVKSLAYIIDQTTYDNEVAHHPNFLHGWNGSVSGGATLIRSTQTGTSFSAGVALIRSIPDVPYLPAKRRTTFNLLESYGKLTQPVIPQTTPPTPASEAKTNIFHADAEHDLYFSPRFYALGEVSFDHNFAQGLNLQQVYGGGFGWTPLETSAQQLDLKADVHYEMQSFIEPNPITPANPHIPNQNLIGSTFGEAYHRNLPGKIVFTESASVLPAFNNPNAYSAIAAAGLTLPAYKRISLGLNATDNYLNMPATGYKKNSFQFVTSVVYSFK</sequence>
<feature type="signal peptide" evidence="1">
    <location>
        <begin position="1"/>
        <end position="30"/>
    </location>
</feature>
<keyword evidence="1" id="KW-0732">Signal</keyword>
<evidence type="ECO:0000313" key="2">
    <source>
        <dbReference type="EMBL" id="XBH10745.1"/>
    </source>
</evidence>
<dbReference type="RefSeq" id="WP_348268236.1">
    <property type="nucleotide sequence ID" value="NZ_CP121194.1"/>
</dbReference>
<dbReference type="EMBL" id="CP121195">
    <property type="protein sequence ID" value="XBH14173.1"/>
    <property type="molecule type" value="Genomic_DNA"/>
</dbReference>
<accession>A0AAU7D0U5</accession>
<reference evidence="2" key="1">
    <citation type="submission" date="2023-03" db="EMBL/GenBank/DDBJ databases">
        <title>Edaphobacter sp.</title>
        <authorList>
            <person name="Huber K.J."/>
            <person name="Papendorf J."/>
            <person name="Pilke C."/>
            <person name="Bunk B."/>
            <person name="Sproeer C."/>
            <person name="Pester M."/>
        </authorList>
    </citation>
    <scope>NUCLEOTIDE SEQUENCE</scope>
    <source>
        <strain evidence="2">DSM 109919</strain>
        <strain evidence="3">DSM 109920</strain>
    </source>
</reference>
<evidence type="ECO:0000313" key="3">
    <source>
        <dbReference type="EMBL" id="XBH14173.1"/>
    </source>
</evidence>
<organism evidence="2">
    <name type="scientific">Edaphobacter paludis</name>
    <dbReference type="NCBI Taxonomy" id="3035702"/>
    <lineage>
        <taxon>Bacteria</taxon>
        <taxon>Pseudomonadati</taxon>
        <taxon>Acidobacteriota</taxon>
        <taxon>Terriglobia</taxon>
        <taxon>Terriglobales</taxon>
        <taxon>Acidobacteriaceae</taxon>
        <taxon>Edaphobacter</taxon>
    </lineage>
</organism>
<evidence type="ECO:0000256" key="1">
    <source>
        <dbReference type="SAM" id="SignalP"/>
    </source>
</evidence>
<dbReference type="InterPro" id="IPR007433">
    <property type="entry name" value="DUF481"/>
</dbReference>
<proteinExistence type="predicted"/>
<dbReference type="EMBL" id="CP121194">
    <property type="protein sequence ID" value="XBH10745.1"/>
    <property type="molecule type" value="Genomic_DNA"/>
</dbReference>
<dbReference type="AlphaFoldDB" id="A0AAU7D0U5"/>
<protein>
    <submittedName>
        <fullName evidence="2">DUF481 domain-containing protein</fullName>
    </submittedName>
</protein>
<dbReference type="KEGG" id="epl:P4G45_03185"/>
<accession>A0AAU7DAP2</accession>
<feature type="chain" id="PRO_5043288753" evidence="1">
    <location>
        <begin position="31"/>
        <end position="397"/>
    </location>
</feature>
<name>A0AAU7D0U5_9BACT</name>
<dbReference type="Pfam" id="PF04338">
    <property type="entry name" value="DUF481"/>
    <property type="match status" value="1"/>
</dbReference>
<gene>
    <name evidence="2" type="ORF">P4G45_03185</name>
    <name evidence="3" type="ORF">P8936_03150</name>
</gene>